<sequence>MVQDTSLRHSGRDHEPCRHLDRHMNRSVSTPDISEEMRDIPEAGGGSVSLGSRVEEEISACSSRVAPHMIRVLSVIPGERHDRSSMVFARRQMAALEQRGVTVENFFLTSRTSLKALLAEAGRFRKVIRHFDPHLVHAHYGTVTAFFCALATTRPLIISYRGSDLNPTSDIGRVRSLSGRFLSQVAALRARQIICVSRELKDRLWLGSRSASIIFDGVDLSLFRPMAREEARRRLGWSQDTKLVFFNLGGRPAGKRLHLAEGAIAYARQTIPDLDLVPVSKVDPEKIPLYMNACDCLLLTSDWEGSPTVVKEALACNLPVVSVDVGDVKDLLGNVQPSWVGPADVESIGNALIEILQAESRSNGHMRADEMSERRTTSRVLALYQEVVGKK</sequence>
<feature type="region of interest" description="Disordered" evidence="1">
    <location>
        <begin position="1"/>
        <end position="49"/>
    </location>
</feature>
<reference evidence="4 5" key="1">
    <citation type="submission" date="2018-07" db="EMBL/GenBank/DDBJ databases">
        <title>Genomic Encyclopedia of Type Strains, Phase IV (KMG-IV): sequencing the most valuable type-strain genomes for metagenomic binning, comparative biology and taxonomic classification.</title>
        <authorList>
            <person name="Goeker M."/>
        </authorList>
    </citation>
    <scope>NUCLEOTIDE SEQUENCE [LARGE SCALE GENOMIC DNA]</scope>
    <source>
        <strain evidence="4 5">DSM 14364</strain>
    </source>
</reference>
<dbReference type="PANTHER" id="PTHR45947:SF3">
    <property type="entry name" value="SULFOQUINOVOSYL TRANSFERASE SQD2"/>
    <property type="match status" value="1"/>
</dbReference>
<dbReference type="Pfam" id="PF00534">
    <property type="entry name" value="Glycos_transf_1"/>
    <property type="match status" value="1"/>
</dbReference>
<dbReference type="Proteomes" id="UP000254925">
    <property type="component" value="Unassembled WGS sequence"/>
</dbReference>
<protein>
    <submittedName>
        <fullName evidence="4">Glycosyltransferase involved in cell wall biosynthesis</fullName>
    </submittedName>
</protein>
<dbReference type="EMBL" id="QQBB01000004">
    <property type="protein sequence ID" value="RDI59312.1"/>
    <property type="molecule type" value="Genomic_DNA"/>
</dbReference>
<dbReference type="AlphaFoldDB" id="A0A370HL53"/>
<keyword evidence="4" id="KW-0808">Transferase</keyword>
<feature type="compositionally biased region" description="Basic and acidic residues" evidence="1">
    <location>
        <begin position="1"/>
        <end position="24"/>
    </location>
</feature>
<evidence type="ECO:0000259" key="3">
    <source>
        <dbReference type="Pfam" id="PF13439"/>
    </source>
</evidence>
<evidence type="ECO:0000313" key="5">
    <source>
        <dbReference type="Proteomes" id="UP000254925"/>
    </source>
</evidence>
<keyword evidence="5" id="KW-1185">Reference proteome</keyword>
<evidence type="ECO:0000256" key="1">
    <source>
        <dbReference type="SAM" id="MobiDB-lite"/>
    </source>
</evidence>
<name>A0A370HL53_9HYPH</name>
<dbReference type="Pfam" id="PF13439">
    <property type="entry name" value="Glyco_transf_4"/>
    <property type="match status" value="1"/>
</dbReference>
<dbReference type="InterPro" id="IPR050194">
    <property type="entry name" value="Glycosyltransferase_grp1"/>
</dbReference>
<feature type="domain" description="Glycosyl transferase family 1" evidence="2">
    <location>
        <begin position="281"/>
        <end position="360"/>
    </location>
</feature>
<evidence type="ECO:0000313" key="4">
    <source>
        <dbReference type="EMBL" id="RDI59312.1"/>
    </source>
</evidence>
<dbReference type="InterPro" id="IPR028098">
    <property type="entry name" value="Glyco_trans_4-like_N"/>
</dbReference>
<dbReference type="SUPFAM" id="SSF53756">
    <property type="entry name" value="UDP-Glycosyltransferase/glycogen phosphorylase"/>
    <property type="match status" value="1"/>
</dbReference>
<comment type="caution">
    <text evidence="4">The sequence shown here is derived from an EMBL/GenBank/DDBJ whole genome shotgun (WGS) entry which is preliminary data.</text>
</comment>
<dbReference type="PANTHER" id="PTHR45947">
    <property type="entry name" value="SULFOQUINOVOSYL TRANSFERASE SQD2"/>
    <property type="match status" value="1"/>
</dbReference>
<gene>
    <name evidence="4" type="ORF">DES45_104223</name>
</gene>
<evidence type="ECO:0000259" key="2">
    <source>
        <dbReference type="Pfam" id="PF00534"/>
    </source>
</evidence>
<dbReference type="GO" id="GO:0016757">
    <property type="term" value="F:glycosyltransferase activity"/>
    <property type="evidence" value="ECO:0007669"/>
    <property type="project" value="InterPro"/>
</dbReference>
<feature type="domain" description="Glycosyltransferase subfamily 4-like N-terminal" evidence="3">
    <location>
        <begin position="87"/>
        <end position="221"/>
    </location>
</feature>
<proteinExistence type="predicted"/>
<accession>A0A370HL53</accession>
<dbReference type="OrthoDB" id="9783380at2"/>
<organism evidence="4 5">
    <name type="scientific">Microvirga subterranea</name>
    <dbReference type="NCBI Taxonomy" id="186651"/>
    <lineage>
        <taxon>Bacteria</taxon>
        <taxon>Pseudomonadati</taxon>
        <taxon>Pseudomonadota</taxon>
        <taxon>Alphaproteobacteria</taxon>
        <taxon>Hyphomicrobiales</taxon>
        <taxon>Methylobacteriaceae</taxon>
        <taxon>Microvirga</taxon>
    </lineage>
</organism>
<dbReference type="Gene3D" id="3.40.50.2000">
    <property type="entry name" value="Glycogen Phosphorylase B"/>
    <property type="match status" value="2"/>
</dbReference>
<dbReference type="InterPro" id="IPR001296">
    <property type="entry name" value="Glyco_trans_1"/>
</dbReference>